<dbReference type="EMBL" id="JANJYI010000009">
    <property type="protein sequence ID" value="KAK2634854.1"/>
    <property type="molecule type" value="Genomic_DNA"/>
</dbReference>
<keyword evidence="2" id="KW-1185">Reference proteome</keyword>
<name>A0AAD9TET2_9ROSI</name>
<dbReference type="Proteomes" id="UP001280121">
    <property type="component" value="Unassembled WGS sequence"/>
</dbReference>
<accession>A0AAD9TET2</accession>
<dbReference type="PANTHER" id="PTHR33116">
    <property type="entry name" value="REVERSE TRANSCRIPTASE ZINC-BINDING DOMAIN-CONTAINING PROTEIN-RELATED-RELATED"/>
    <property type="match status" value="1"/>
</dbReference>
<reference evidence="1" key="1">
    <citation type="journal article" date="2023" name="Plant J.">
        <title>Genome sequences and population genomics provide insights into the demographic history, inbreeding, and mutation load of two 'living fossil' tree species of Dipteronia.</title>
        <authorList>
            <person name="Feng Y."/>
            <person name="Comes H.P."/>
            <person name="Chen J."/>
            <person name="Zhu S."/>
            <person name="Lu R."/>
            <person name="Zhang X."/>
            <person name="Li P."/>
            <person name="Qiu J."/>
            <person name="Olsen K.M."/>
            <person name="Qiu Y."/>
        </authorList>
    </citation>
    <scope>NUCLEOTIDE SEQUENCE</scope>
    <source>
        <strain evidence="1">KIB01</strain>
    </source>
</reference>
<dbReference type="PANTHER" id="PTHR33116:SF86">
    <property type="entry name" value="REVERSE TRANSCRIPTASE DOMAIN-CONTAINING PROTEIN"/>
    <property type="match status" value="1"/>
</dbReference>
<evidence type="ECO:0000313" key="1">
    <source>
        <dbReference type="EMBL" id="KAK2634854.1"/>
    </source>
</evidence>
<gene>
    <name evidence="1" type="ORF">Ddye_029646</name>
</gene>
<proteinExistence type="predicted"/>
<dbReference type="AlphaFoldDB" id="A0AAD9TET2"/>
<comment type="caution">
    <text evidence="1">The sequence shown here is derived from an EMBL/GenBank/DDBJ whole genome shotgun (WGS) entry which is preliminary data.</text>
</comment>
<protein>
    <recommendedName>
        <fullName evidence="3">Reverse transcriptase domain-containing protein</fullName>
    </recommendedName>
</protein>
<evidence type="ECO:0008006" key="3">
    <source>
        <dbReference type="Google" id="ProtNLM"/>
    </source>
</evidence>
<sequence>MESIRVRLGFTGKLVVDKIGNSGGLCYPCGSARGVDGIRGRRSRPLRRFHFKACWAREEDCRTIVSDSWESPNNLNMMVHLDRRLRNCAQKLAKWNAEVISWILHSLLRSYRIRMYSWPPNLERGKSSIVLKFDMSKAYDQVNGEIHWDIRPTRGLQHGDPLSPYLFFICTEGLSCLINDVVSHDRISSVDCKAIKRILGIYTGASVQVINFNKSALCVSKSVSHAIGARLGRIMGVWLVKCHERYLGLPSFTCRNKKQLFGNIREKVWKRVRGWNNRLFSSGEKEVLLKAVVQVIPTYAINLFQLPIGLVKDGHRLCNRFWWGSTEKDKKLH</sequence>
<evidence type="ECO:0000313" key="2">
    <source>
        <dbReference type="Proteomes" id="UP001280121"/>
    </source>
</evidence>
<organism evidence="1 2">
    <name type="scientific">Dipteronia dyeriana</name>
    <dbReference type="NCBI Taxonomy" id="168575"/>
    <lineage>
        <taxon>Eukaryota</taxon>
        <taxon>Viridiplantae</taxon>
        <taxon>Streptophyta</taxon>
        <taxon>Embryophyta</taxon>
        <taxon>Tracheophyta</taxon>
        <taxon>Spermatophyta</taxon>
        <taxon>Magnoliopsida</taxon>
        <taxon>eudicotyledons</taxon>
        <taxon>Gunneridae</taxon>
        <taxon>Pentapetalae</taxon>
        <taxon>rosids</taxon>
        <taxon>malvids</taxon>
        <taxon>Sapindales</taxon>
        <taxon>Sapindaceae</taxon>
        <taxon>Hippocastanoideae</taxon>
        <taxon>Acereae</taxon>
        <taxon>Dipteronia</taxon>
    </lineage>
</organism>